<sequence>SNADIFDPSFKGSLSEVRFNIIDIDNEEFFIIGTMQSNSIIGISRVFWCRKSLRAPKLPPASVPDRI</sequence>
<proteinExistence type="predicted"/>
<evidence type="ECO:0000313" key="2">
    <source>
        <dbReference type="Proteomes" id="UP001341840"/>
    </source>
</evidence>
<dbReference type="Proteomes" id="UP001341840">
    <property type="component" value="Unassembled WGS sequence"/>
</dbReference>
<accession>A0ABU6V2E2</accession>
<evidence type="ECO:0000313" key="1">
    <source>
        <dbReference type="EMBL" id="MED6166068.1"/>
    </source>
</evidence>
<organism evidence="1 2">
    <name type="scientific">Stylosanthes scabra</name>
    <dbReference type="NCBI Taxonomy" id="79078"/>
    <lineage>
        <taxon>Eukaryota</taxon>
        <taxon>Viridiplantae</taxon>
        <taxon>Streptophyta</taxon>
        <taxon>Embryophyta</taxon>
        <taxon>Tracheophyta</taxon>
        <taxon>Spermatophyta</taxon>
        <taxon>Magnoliopsida</taxon>
        <taxon>eudicotyledons</taxon>
        <taxon>Gunneridae</taxon>
        <taxon>Pentapetalae</taxon>
        <taxon>rosids</taxon>
        <taxon>fabids</taxon>
        <taxon>Fabales</taxon>
        <taxon>Fabaceae</taxon>
        <taxon>Papilionoideae</taxon>
        <taxon>50 kb inversion clade</taxon>
        <taxon>dalbergioids sensu lato</taxon>
        <taxon>Dalbergieae</taxon>
        <taxon>Pterocarpus clade</taxon>
        <taxon>Stylosanthes</taxon>
    </lineage>
</organism>
<protein>
    <submittedName>
        <fullName evidence="1">Uncharacterized protein</fullName>
    </submittedName>
</protein>
<keyword evidence="2" id="KW-1185">Reference proteome</keyword>
<reference evidence="1 2" key="1">
    <citation type="journal article" date="2023" name="Plants (Basel)">
        <title>Bridging the Gap: Combining Genomics and Transcriptomics Approaches to Understand Stylosanthes scabra, an Orphan Legume from the Brazilian Caatinga.</title>
        <authorList>
            <person name="Ferreira-Neto J.R.C."/>
            <person name="da Silva M.D."/>
            <person name="Binneck E."/>
            <person name="de Melo N.F."/>
            <person name="da Silva R.H."/>
            <person name="de Melo A.L.T.M."/>
            <person name="Pandolfi V."/>
            <person name="Bustamante F.O."/>
            <person name="Brasileiro-Vidal A.C."/>
            <person name="Benko-Iseppon A.M."/>
        </authorList>
    </citation>
    <scope>NUCLEOTIDE SEQUENCE [LARGE SCALE GENOMIC DNA]</scope>
    <source>
        <tissue evidence="1">Leaves</tissue>
    </source>
</reference>
<dbReference type="EMBL" id="JASCZI010124722">
    <property type="protein sequence ID" value="MED6166068.1"/>
    <property type="molecule type" value="Genomic_DNA"/>
</dbReference>
<name>A0ABU6V2E2_9FABA</name>
<gene>
    <name evidence="1" type="ORF">PIB30_105496</name>
</gene>
<feature type="non-terminal residue" evidence="1">
    <location>
        <position position="1"/>
    </location>
</feature>
<comment type="caution">
    <text evidence="1">The sequence shown here is derived from an EMBL/GenBank/DDBJ whole genome shotgun (WGS) entry which is preliminary data.</text>
</comment>
<feature type="non-terminal residue" evidence="1">
    <location>
        <position position="67"/>
    </location>
</feature>